<keyword evidence="2" id="KW-0808">Transferase</keyword>
<feature type="region of interest" description="Disordered" evidence="1">
    <location>
        <begin position="29"/>
        <end position="53"/>
    </location>
</feature>
<reference evidence="2" key="1">
    <citation type="journal article" date="2014" name="BMC Genomics">
        <title>Characterizing the developmental transcriptome of the oriental fruit fly, Bactrocera dorsalis (Diptera: Tephritidae) through comparative genomic analysis with Drosophila melanogaster utilizing modENCODE datasets.</title>
        <authorList>
            <person name="Geib S.M."/>
            <person name="Calla B."/>
            <person name="Hall B."/>
            <person name="Hou S."/>
            <person name="Manoukis N.C."/>
        </authorList>
    </citation>
    <scope>NUCLEOTIDE SEQUENCE</scope>
    <source>
        <strain evidence="2">Punador</strain>
    </source>
</reference>
<accession>A0A034V6R1</accession>
<evidence type="ECO:0000313" key="2">
    <source>
        <dbReference type="EMBL" id="JAC37807.1"/>
    </source>
</evidence>
<feature type="region of interest" description="Disordered" evidence="1">
    <location>
        <begin position="183"/>
        <end position="218"/>
    </location>
</feature>
<name>A0A034V6R1_BACDO</name>
<sequence length="484" mass="53191">MVRSQEDGLNLPARYPCSPVTLLQYQFVPAPDYPSSDQSDTDTEPPTPTVSCFPFRKVSPVAQQPPLPYAYHDRSPLSEHAISGFSSLGNSPAVGRKKLSLDSELLAIERQQKHAQRQAKMLPIVMLLSDFDKHAPPSIHHASNASSATNLINEPNDPTYDRAFYREIQKSLEEIFSLPAPASRFGSQRSERLNSKSSGDLTKYNSTSQLTEDGADDESTYRFQRNASGSQFPRQCFFRQPSNAGEAADDDGPGTNASHNASFRSYSGDEHFNSICSDQSSSIDTTNSTQTSRKSSVTFQLNSSASQTNSCNSNDEQANSTIASANQSYSFSTTFNSTDNDTTHFRTDKTEQFANSGGTTSPHAAATSATAMPKGSLLHDLKLQDVQPAPEVLRMKQSLLLAQEAKARKHKMHTKKVSGKAKEPGATTTASVSFQHKVQNLLNYFTIRKKKSESEYKLFENANSEFVHEARVKAKAKAKSCEQL</sequence>
<dbReference type="GO" id="GO:0016301">
    <property type="term" value="F:kinase activity"/>
    <property type="evidence" value="ECO:0007669"/>
    <property type="project" value="UniProtKB-KW"/>
</dbReference>
<feature type="compositionally biased region" description="Polar residues" evidence="1">
    <location>
        <begin position="255"/>
        <end position="264"/>
    </location>
</feature>
<keyword evidence="2" id="KW-0418">Kinase</keyword>
<proteinExistence type="predicted"/>
<protein>
    <submittedName>
        <fullName evidence="2">Mitogen-activated protein kinase kinase kinase</fullName>
    </submittedName>
</protein>
<evidence type="ECO:0000256" key="1">
    <source>
        <dbReference type="SAM" id="MobiDB-lite"/>
    </source>
</evidence>
<feature type="region of interest" description="Disordered" evidence="1">
    <location>
        <begin position="242"/>
        <end position="264"/>
    </location>
</feature>
<feature type="compositionally biased region" description="Polar residues" evidence="1">
    <location>
        <begin position="195"/>
        <end position="211"/>
    </location>
</feature>
<gene>
    <name evidence="2" type="primary">M3KSL</name>
</gene>
<dbReference type="EMBL" id="GAKP01021145">
    <property type="protein sequence ID" value="JAC37807.1"/>
    <property type="molecule type" value="Transcribed_RNA"/>
</dbReference>
<dbReference type="AlphaFoldDB" id="A0A034V6R1"/>
<dbReference type="OrthoDB" id="339325at2759"/>
<feature type="region of interest" description="Disordered" evidence="1">
    <location>
        <begin position="278"/>
        <end position="319"/>
    </location>
</feature>
<feature type="region of interest" description="Disordered" evidence="1">
    <location>
        <begin position="408"/>
        <end position="430"/>
    </location>
</feature>
<organism evidence="2">
    <name type="scientific">Bactrocera dorsalis</name>
    <name type="common">Oriental fruit fly</name>
    <name type="synonym">Dacus dorsalis</name>
    <dbReference type="NCBI Taxonomy" id="27457"/>
    <lineage>
        <taxon>Eukaryota</taxon>
        <taxon>Metazoa</taxon>
        <taxon>Ecdysozoa</taxon>
        <taxon>Arthropoda</taxon>
        <taxon>Hexapoda</taxon>
        <taxon>Insecta</taxon>
        <taxon>Pterygota</taxon>
        <taxon>Neoptera</taxon>
        <taxon>Endopterygota</taxon>
        <taxon>Diptera</taxon>
        <taxon>Brachycera</taxon>
        <taxon>Muscomorpha</taxon>
        <taxon>Tephritoidea</taxon>
        <taxon>Tephritidae</taxon>
        <taxon>Bactrocera</taxon>
        <taxon>Bactrocera</taxon>
    </lineage>
</organism>
<feature type="compositionally biased region" description="Basic residues" evidence="1">
    <location>
        <begin position="408"/>
        <end position="419"/>
    </location>
</feature>